<accession>A0ABP9GK34</accession>
<dbReference type="Pfam" id="PF20199">
    <property type="entry name" value="RepSA"/>
    <property type="match status" value="1"/>
</dbReference>
<feature type="region of interest" description="Disordered" evidence="1">
    <location>
        <begin position="147"/>
        <end position="191"/>
    </location>
</feature>
<keyword evidence="3" id="KW-1185">Reference proteome</keyword>
<protein>
    <recommendedName>
        <fullName evidence="4">Replication initiation protein</fullName>
    </recommendedName>
</protein>
<comment type="caution">
    <text evidence="2">The sequence shown here is derived from an EMBL/GenBank/DDBJ whole genome shotgun (WGS) entry which is preliminary data.</text>
</comment>
<proteinExistence type="predicted"/>
<dbReference type="RefSeq" id="WP_345556830.1">
    <property type="nucleotide sequence ID" value="NZ_BAABIK010000013.1"/>
</dbReference>
<organism evidence="2 3">
    <name type="scientific">Streptomonospora halophila</name>
    <dbReference type="NCBI Taxonomy" id="427369"/>
    <lineage>
        <taxon>Bacteria</taxon>
        <taxon>Bacillati</taxon>
        <taxon>Actinomycetota</taxon>
        <taxon>Actinomycetes</taxon>
        <taxon>Streptosporangiales</taxon>
        <taxon>Nocardiopsidaceae</taxon>
        <taxon>Streptomonospora</taxon>
    </lineage>
</organism>
<sequence>MPTPTGKSTRAERQAQPLAREVAEQLAADKGVCIRPVSLRRTDIATGQTEIVDVPCGSTLESRCPSCAKRKRSIRRSQCEEGWHLAEDPTVTPDEPSDVQRAWIERRAVVTAERDRLVNAGEAAPDEVAALDQAIADLDAEITASGLRGSVSPGSSSSGCARRVRSTKRRQDAPDLPKRQMAKTTVGRSYEDSATGRVFRPSLFVTLTCDTYGRVKADGTPVDPSTYDYRRAARDALHFSKLIDRFVQNLRRVAGFDVQYFATVEPQRRLAPHLHMATRGTIPRAELRQIAAATYHQVWWPSADEAVYAADHLPVFDEETGNYVDPETGEVLPTWGEALDDLDADPHAEPLHVVRFGPQVDAKGVVAGTDDADRCVRYLAKYLTKDIAECHDVENEAQQRHVDRLVEALRFEPCSPRCANWLRYGVQPDGAKAGMTPGFCRSKAHRREHLGYAGRRVLVSRKWSGKTVADHKADRLRWVLDALGVDPDADPDESQDDDAAPALASVSSGNHAWELARPTDPDVPPREHRLLRAVGEALKRRSQLDAVRQQRSDDLSATPDMEQVA</sequence>
<dbReference type="EMBL" id="BAABIK010000013">
    <property type="protein sequence ID" value="GAA4942903.1"/>
    <property type="molecule type" value="Genomic_DNA"/>
</dbReference>
<name>A0ABP9GK34_9ACTN</name>
<reference evidence="3" key="1">
    <citation type="journal article" date="2019" name="Int. J. Syst. Evol. Microbiol.">
        <title>The Global Catalogue of Microorganisms (GCM) 10K type strain sequencing project: providing services to taxonomists for standard genome sequencing and annotation.</title>
        <authorList>
            <consortium name="The Broad Institute Genomics Platform"/>
            <consortium name="The Broad Institute Genome Sequencing Center for Infectious Disease"/>
            <person name="Wu L."/>
            <person name="Ma J."/>
        </authorList>
    </citation>
    <scope>NUCLEOTIDE SEQUENCE [LARGE SCALE GENOMIC DNA]</scope>
    <source>
        <strain evidence="3">JCM 18123</strain>
    </source>
</reference>
<evidence type="ECO:0000256" key="1">
    <source>
        <dbReference type="SAM" id="MobiDB-lite"/>
    </source>
</evidence>
<evidence type="ECO:0000313" key="3">
    <source>
        <dbReference type="Proteomes" id="UP001499993"/>
    </source>
</evidence>
<feature type="region of interest" description="Disordered" evidence="1">
    <location>
        <begin position="506"/>
        <end position="565"/>
    </location>
</feature>
<evidence type="ECO:0008006" key="4">
    <source>
        <dbReference type="Google" id="ProtNLM"/>
    </source>
</evidence>
<gene>
    <name evidence="2" type="ORF">GCM10023224_26820</name>
</gene>
<dbReference type="InterPro" id="IPR046828">
    <property type="entry name" value="RepSA"/>
</dbReference>
<feature type="compositionally biased region" description="Basic and acidic residues" evidence="1">
    <location>
        <begin position="517"/>
        <end position="530"/>
    </location>
</feature>
<dbReference type="Proteomes" id="UP001499993">
    <property type="component" value="Unassembled WGS sequence"/>
</dbReference>
<evidence type="ECO:0000313" key="2">
    <source>
        <dbReference type="EMBL" id="GAA4942903.1"/>
    </source>
</evidence>
<feature type="compositionally biased region" description="Basic and acidic residues" evidence="1">
    <location>
        <begin position="169"/>
        <end position="178"/>
    </location>
</feature>
<feature type="compositionally biased region" description="Basic and acidic residues" evidence="1">
    <location>
        <begin position="537"/>
        <end position="554"/>
    </location>
</feature>
<feature type="compositionally biased region" description="Low complexity" evidence="1">
    <location>
        <begin position="147"/>
        <end position="159"/>
    </location>
</feature>